<dbReference type="EMBL" id="VDFN01000002">
    <property type="protein sequence ID" value="MQS44603.1"/>
    <property type="molecule type" value="Genomic_DNA"/>
</dbReference>
<organism evidence="4 5">
    <name type="scientific">Companilactobacillus mishanensis</name>
    <dbReference type="NCBI Taxonomy" id="2486008"/>
    <lineage>
        <taxon>Bacteria</taxon>
        <taxon>Bacillati</taxon>
        <taxon>Bacillota</taxon>
        <taxon>Bacilli</taxon>
        <taxon>Lactobacillales</taxon>
        <taxon>Lactobacillaceae</taxon>
        <taxon>Companilactobacillus</taxon>
    </lineage>
</organism>
<feature type="compositionally biased region" description="Low complexity" evidence="1">
    <location>
        <begin position="36"/>
        <end position="56"/>
    </location>
</feature>
<feature type="domain" description="DUF4767" evidence="3">
    <location>
        <begin position="58"/>
        <end position="187"/>
    </location>
</feature>
<evidence type="ECO:0000259" key="3">
    <source>
        <dbReference type="Pfam" id="PF15983"/>
    </source>
</evidence>
<feature type="region of interest" description="Disordered" evidence="1">
    <location>
        <begin position="190"/>
        <end position="221"/>
    </location>
</feature>
<dbReference type="Gene3D" id="3.30.1460.60">
    <property type="match status" value="1"/>
</dbReference>
<feature type="compositionally biased region" description="Low complexity" evidence="1">
    <location>
        <begin position="191"/>
        <end position="213"/>
    </location>
</feature>
<dbReference type="InterPro" id="IPR031927">
    <property type="entry name" value="DUF4767"/>
</dbReference>
<proteinExistence type="predicted"/>
<gene>
    <name evidence="4" type="ORF">FHL03_03785</name>
</gene>
<feature type="region of interest" description="Disordered" evidence="1">
    <location>
        <begin position="28"/>
        <end position="57"/>
    </location>
</feature>
<evidence type="ECO:0000313" key="5">
    <source>
        <dbReference type="Proteomes" id="UP000436655"/>
    </source>
</evidence>
<dbReference type="PROSITE" id="PS51257">
    <property type="entry name" value="PROKAR_LIPOPROTEIN"/>
    <property type="match status" value="1"/>
</dbReference>
<protein>
    <submittedName>
        <fullName evidence="4">DUF4767 domain-containing protein</fullName>
    </submittedName>
</protein>
<keyword evidence="5" id="KW-1185">Reference proteome</keyword>
<dbReference type="Proteomes" id="UP000436655">
    <property type="component" value="Unassembled WGS sequence"/>
</dbReference>
<comment type="caution">
    <text evidence="4">The sequence shown here is derived from an EMBL/GenBank/DDBJ whole genome shotgun (WGS) entry which is preliminary data.</text>
</comment>
<evidence type="ECO:0000313" key="4">
    <source>
        <dbReference type="EMBL" id="MQS44603.1"/>
    </source>
</evidence>
<evidence type="ECO:0000256" key="1">
    <source>
        <dbReference type="SAM" id="MobiDB-lite"/>
    </source>
</evidence>
<dbReference type="Pfam" id="PF15983">
    <property type="entry name" value="DUF4767"/>
    <property type="match status" value="1"/>
</dbReference>
<feature type="signal peptide" evidence="2">
    <location>
        <begin position="1"/>
        <end position="21"/>
    </location>
</feature>
<sequence>MVRIKNVRLLIVLAFGVFLLAGCSNSTKSVPVQNGTSAKKSSTDTTSTTSSPKKSSILWDNKKDSKLSSFMRQWGPTMNQSYTKYDGKNSLDTSTGIKYPEDLNKVTVNGSNASIGWSKTGKGNNEYNVVAIYNYVGTVPPLPSHITYFFAFHNGKPVALVDQTRDGNPRLAETSNNKVKTSFARIADGKSAGNVTGSTSNNSSKQSSSNNKSSNEDVSDPKMLGVMVHQLTMPDDDIEKEPMLGVYTHNDKYWIGIGTSVSTVGYSIDGDNIHYYVRPYGSTTPTYKQERIEHTISKKELIDKYYSTPAQKQVVQDVANRMPAIDGD</sequence>
<keyword evidence="2" id="KW-0732">Signal</keyword>
<name>A0ABW9P621_9LACO</name>
<evidence type="ECO:0000256" key="2">
    <source>
        <dbReference type="SAM" id="SignalP"/>
    </source>
</evidence>
<feature type="chain" id="PRO_5046717396" evidence="2">
    <location>
        <begin position="22"/>
        <end position="328"/>
    </location>
</feature>
<accession>A0ABW9P621</accession>
<reference evidence="4 5" key="1">
    <citation type="journal article" date="2019" name="Syst. Appl. Microbiol.">
        <title>Polyphasic characterization of two novel Lactobacillus spp. isolated from blown salami packages: Description of Lactobacillus halodurans sp. nov. and Lactobacillus salsicarnum sp. nov.</title>
        <authorList>
            <person name="Schuster J.A."/>
            <person name="Klingl A."/>
            <person name="Vogel R.F."/>
            <person name="Ehrmann M.A."/>
        </authorList>
    </citation>
    <scope>NUCLEOTIDE SEQUENCE [LARGE SCALE GENOMIC DNA]</scope>
    <source>
        <strain evidence="4 5">TMW 1.2098</strain>
    </source>
</reference>